<accession>A0AAV4XF81</accession>
<proteinExistence type="predicted"/>
<keyword evidence="2" id="KW-1185">Reference proteome</keyword>
<name>A0AAV4XF81_CAEEX</name>
<evidence type="ECO:0000313" key="1">
    <source>
        <dbReference type="EMBL" id="GIY92433.1"/>
    </source>
</evidence>
<organism evidence="1 2">
    <name type="scientific">Caerostris extrusa</name>
    <name type="common">Bark spider</name>
    <name type="synonym">Caerostris bankana</name>
    <dbReference type="NCBI Taxonomy" id="172846"/>
    <lineage>
        <taxon>Eukaryota</taxon>
        <taxon>Metazoa</taxon>
        <taxon>Ecdysozoa</taxon>
        <taxon>Arthropoda</taxon>
        <taxon>Chelicerata</taxon>
        <taxon>Arachnida</taxon>
        <taxon>Araneae</taxon>
        <taxon>Araneomorphae</taxon>
        <taxon>Entelegynae</taxon>
        <taxon>Araneoidea</taxon>
        <taxon>Araneidae</taxon>
        <taxon>Caerostris</taxon>
    </lineage>
</organism>
<sequence>MAGFLYLQFFSINVITYLVCQIQKAKDVDGREGSVGLSETNKGIQWRRMSAFLISPQQMMFCWTLLFKDAPKSFYLLDRLTAAWYKLMRRKLYSTI</sequence>
<evidence type="ECO:0000313" key="2">
    <source>
        <dbReference type="Proteomes" id="UP001054945"/>
    </source>
</evidence>
<comment type="caution">
    <text evidence="1">The sequence shown here is derived from an EMBL/GenBank/DDBJ whole genome shotgun (WGS) entry which is preliminary data.</text>
</comment>
<protein>
    <submittedName>
        <fullName evidence="1">Uncharacterized protein</fullName>
    </submittedName>
</protein>
<dbReference type="EMBL" id="BPLR01017536">
    <property type="protein sequence ID" value="GIY92433.1"/>
    <property type="molecule type" value="Genomic_DNA"/>
</dbReference>
<gene>
    <name evidence="1" type="ORF">CEXT_221881</name>
</gene>
<dbReference type="Proteomes" id="UP001054945">
    <property type="component" value="Unassembled WGS sequence"/>
</dbReference>
<reference evidence="1 2" key="1">
    <citation type="submission" date="2021-06" db="EMBL/GenBank/DDBJ databases">
        <title>Caerostris extrusa draft genome.</title>
        <authorList>
            <person name="Kono N."/>
            <person name="Arakawa K."/>
        </authorList>
    </citation>
    <scope>NUCLEOTIDE SEQUENCE [LARGE SCALE GENOMIC DNA]</scope>
</reference>
<dbReference type="AlphaFoldDB" id="A0AAV4XF81"/>